<dbReference type="EMBL" id="JACIJD010000004">
    <property type="protein sequence ID" value="MBB5693205.1"/>
    <property type="molecule type" value="Genomic_DNA"/>
</dbReference>
<sequence>MNNGVNHPSASGVSRLAGVLRFFPAEEGG</sequence>
<proteinExistence type="predicted"/>
<protein>
    <submittedName>
        <fullName evidence="1">Uncharacterized protein</fullName>
    </submittedName>
</protein>
<gene>
    <name evidence="1" type="ORF">FHS87_001231</name>
</gene>
<name>A0A840XXI2_9PROT</name>
<organism evidence="1 2">
    <name type="scientific">Muricoccus pecuniae</name>
    <dbReference type="NCBI Taxonomy" id="693023"/>
    <lineage>
        <taxon>Bacteria</taxon>
        <taxon>Pseudomonadati</taxon>
        <taxon>Pseudomonadota</taxon>
        <taxon>Alphaproteobacteria</taxon>
        <taxon>Acetobacterales</taxon>
        <taxon>Roseomonadaceae</taxon>
        <taxon>Muricoccus</taxon>
    </lineage>
</organism>
<dbReference type="Proteomes" id="UP000580654">
    <property type="component" value="Unassembled WGS sequence"/>
</dbReference>
<evidence type="ECO:0000313" key="2">
    <source>
        <dbReference type="Proteomes" id="UP000580654"/>
    </source>
</evidence>
<evidence type="ECO:0000313" key="1">
    <source>
        <dbReference type="EMBL" id="MBB5693205.1"/>
    </source>
</evidence>
<comment type="caution">
    <text evidence="1">The sequence shown here is derived from an EMBL/GenBank/DDBJ whole genome shotgun (WGS) entry which is preliminary data.</text>
</comment>
<keyword evidence="2" id="KW-1185">Reference proteome</keyword>
<accession>A0A840XXI2</accession>
<dbReference type="AlphaFoldDB" id="A0A840XXI2"/>
<reference evidence="1 2" key="1">
    <citation type="submission" date="2020-08" db="EMBL/GenBank/DDBJ databases">
        <title>Genomic Encyclopedia of Type Strains, Phase IV (KMG-IV): sequencing the most valuable type-strain genomes for metagenomic binning, comparative biology and taxonomic classification.</title>
        <authorList>
            <person name="Goeker M."/>
        </authorList>
    </citation>
    <scope>NUCLEOTIDE SEQUENCE [LARGE SCALE GENOMIC DNA]</scope>
    <source>
        <strain evidence="1 2">DSM 25622</strain>
    </source>
</reference>